<evidence type="ECO:0000256" key="1">
    <source>
        <dbReference type="ARBA" id="ARBA00004613"/>
    </source>
</evidence>
<reference evidence="9" key="2">
    <citation type="submission" date="2025-09" db="UniProtKB">
        <authorList>
            <consortium name="Ensembl"/>
        </authorList>
    </citation>
    <scope>IDENTIFICATION</scope>
</reference>
<dbReference type="Ensembl" id="ENSDLAT00005035720.2">
    <property type="protein sequence ID" value="ENSDLAP00005033474.1"/>
    <property type="gene ID" value="ENSDLAG00005014974.2"/>
</dbReference>
<dbReference type="CTD" id="794185"/>
<evidence type="ECO:0000256" key="6">
    <source>
        <dbReference type="ARBA" id="ARBA00023180"/>
    </source>
</evidence>
<dbReference type="OrthoDB" id="8889685at2759"/>
<evidence type="ECO:0000256" key="2">
    <source>
        <dbReference type="ARBA" id="ARBA00022525"/>
    </source>
</evidence>
<keyword evidence="2" id="KW-0964">Secreted</keyword>
<dbReference type="GO" id="GO:0005764">
    <property type="term" value="C:lysosome"/>
    <property type="evidence" value="ECO:0007669"/>
    <property type="project" value="InterPro"/>
</dbReference>
<evidence type="ECO:0000256" key="4">
    <source>
        <dbReference type="ARBA" id="ARBA00022737"/>
    </source>
</evidence>
<dbReference type="GO" id="GO:0016020">
    <property type="term" value="C:membrane"/>
    <property type="evidence" value="ECO:0007669"/>
    <property type="project" value="GOC"/>
</dbReference>
<dbReference type="RefSeq" id="XP_051267882.1">
    <property type="nucleotide sequence ID" value="XM_051411922.1"/>
</dbReference>
<dbReference type="InterPro" id="IPR007856">
    <property type="entry name" value="SapB_1"/>
</dbReference>
<dbReference type="InterPro" id="IPR011001">
    <property type="entry name" value="Saposin-like"/>
</dbReference>
<dbReference type="InterPro" id="IPR008373">
    <property type="entry name" value="Saposin"/>
</dbReference>
<dbReference type="Proteomes" id="UP000694389">
    <property type="component" value="Unassembled WGS sequence"/>
</dbReference>
<reference evidence="9" key="1">
    <citation type="submission" date="2025-08" db="UniProtKB">
        <authorList>
            <consortium name="Ensembl"/>
        </authorList>
    </citation>
    <scope>IDENTIFICATION</scope>
</reference>
<dbReference type="GeneTree" id="ENSGT00940000164890"/>
<dbReference type="PANTHER" id="PTHR11480">
    <property type="entry name" value="SAPOSIN-RELATED"/>
    <property type="match status" value="1"/>
</dbReference>
<dbReference type="AlphaFoldDB" id="A0A8C4GW25"/>
<dbReference type="SUPFAM" id="SSF47862">
    <property type="entry name" value="Saposin"/>
    <property type="match status" value="2"/>
</dbReference>
<evidence type="ECO:0000313" key="10">
    <source>
        <dbReference type="Proteomes" id="UP000694389"/>
    </source>
</evidence>
<comment type="subcellular location">
    <subcellularLocation>
        <location evidence="1">Secreted</location>
    </subcellularLocation>
</comment>
<dbReference type="GO" id="GO:0006665">
    <property type="term" value="P:sphingolipid metabolic process"/>
    <property type="evidence" value="ECO:0007669"/>
    <property type="project" value="InterPro"/>
</dbReference>
<keyword evidence="4" id="KW-0677">Repeat</keyword>
<keyword evidence="10" id="KW-1185">Reference proteome</keyword>
<dbReference type="InterPro" id="IPR008139">
    <property type="entry name" value="SaposinB_dom"/>
</dbReference>
<dbReference type="Gene3D" id="1.10.225.10">
    <property type="entry name" value="Saposin-like"/>
    <property type="match status" value="2"/>
</dbReference>
<evidence type="ECO:0000256" key="5">
    <source>
        <dbReference type="ARBA" id="ARBA00023157"/>
    </source>
</evidence>
<evidence type="ECO:0000256" key="7">
    <source>
        <dbReference type="SAM" id="SignalP"/>
    </source>
</evidence>
<dbReference type="PROSITE" id="PS50015">
    <property type="entry name" value="SAP_B"/>
    <property type="match status" value="2"/>
</dbReference>
<organism evidence="9 10">
    <name type="scientific">Dicentrarchus labrax</name>
    <name type="common">European seabass</name>
    <name type="synonym">Morone labrax</name>
    <dbReference type="NCBI Taxonomy" id="13489"/>
    <lineage>
        <taxon>Eukaryota</taxon>
        <taxon>Metazoa</taxon>
        <taxon>Chordata</taxon>
        <taxon>Craniata</taxon>
        <taxon>Vertebrata</taxon>
        <taxon>Euteleostomi</taxon>
        <taxon>Actinopterygii</taxon>
        <taxon>Neopterygii</taxon>
        <taxon>Teleostei</taxon>
        <taxon>Neoteleostei</taxon>
        <taxon>Acanthomorphata</taxon>
        <taxon>Eupercaria</taxon>
        <taxon>Moronidae</taxon>
        <taxon>Dicentrarchus</taxon>
    </lineage>
</organism>
<dbReference type="PANTHER" id="PTHR11480:SF3">
    <property type="entry name" value="BCDNA.GH08312"/>
    <property type="match status" value="1"/>
</dbReference>
<dbReference type="SMART" id="SM00741">
    <property type="entry name" value="SapB"/>
    <property type="match status" value="2"/>
</dbReference>
<dbReference type="PRINTS" id="PR01797">
    <property type="entry name" value="SAPOSIN"/>
</dbReference>
<name>A0A8C4GW25_DICLA</name>
<dbReference type="InterPro" id="IPR003119">
    <property type="entry name" value="SAP_A"/>
</dbReference>
<dbReference type="InterPro" id="IPR051428">
    <property type="entry name" value="Sphingo_Act-Surfact_Prot"/>
</dbReference>
<evidence type="ECO:0000259" key="8">
    <source>
        <dbReference type="PROSITE" id="PS50015"/>
    </source>
</evidence>
<keyword evidence="5" id="KW-1015">Disulfide bond</keyword>
<protein>
    <recommendedName>
        <fullName evidence="8">Saposin B-type domain-containing protein</fullName>
    </recommendedName>
</protein>
<sequence>MALLKIALLVFICLEGSALTSASNIDGLQNVPDALSANGDICKDCTQIFELLVDMLTNADLQKKIMDGIESLCAHLPGPAAKVCKEEVEKMLPVAINLISTVIKPAQVCKILGLCGTCDKQDEMLRYFVKEALQVSVTGENLQPTTQCSFCVFLVKTLEDLLPKERTEGAVIQLLEEICHILPSTYRDQCEAVVGKFSKTVLDALLSYATPQAICALMHLCKGQEAPLVDPCTLTTYRCRDIKTALRCGTVFYCQKFAWKPLNYNTI</sequence>
<feature type="chain" id="PRO_5034037134" description="Saposin B-type domain-containing protein" evidence="7">
    <location>
        <begin position="23"/>
        <end position="267"/>
    </location>
</feature>
<dbReference type="GO" id="GO:0005576">
    <property type="term" value="C:extracellular region"/>
    <property type="evidence" value="ECO:0007669"/>
    <property type="project" value="UniProtKB-SubCell"/>
</dbReference>
<gene>
    <name evidence="9" type="primary">LOC127370151</name>
</gene>
<dbReference type="Pfam" id="PF02199">
    <property type="entry name" value="SapA"/>
    <property type="match status" value="1"/>
</dbReference>
<feature type="domain" description="Saposin B-type" evidence="8">
    <location>
        <begin position="144"/>
        <end position="225"/>
    </location>
</feature>
<feature type="domain" description="Saposin B-type" evidence="8">
    <location>
        <begin position="38"/>
        <end position="119"/>
    </location>
</feature>
<dbReference type="Pfam" id="PF05184">
    <property type="entry name" value="SapB_1"/>
    <property type="match status" value="1"/>
</dbReference>
<dbReference type="InterPro" id="IPR008138">
    <property type="entry name" value="SapB_2"/>
</dbReference>
<dbReference type="GeneID" id="127370151"/>
<keyword evidence="6" id="KW-0325">Glycoprotein</keyword>
<proteinExistence type="predicted"/>
<accession>A0A8C4GW25</accession>
<evidence type="ECO:0000256" key="3">
    <source>
        <dbReference type="ARBA" id="ARBA00022729"/>
    </source>
</evidence>
<dbReference type="Pfam" id="PF03489">
    <property type="entry name" value="SapB_2"/>
    <property type="match status" value="2"/>
</dbReference>
<keyword evidence="3 7" id="KW-0732">Signal</keyword>
<evidence type="ECO:0000313" key="9">
    <source>
        <dbReference type="Ensembl" id="ENSDLAP00005033474.1"/>
    </source>
</evidence>
<feature type="signal peptide" evidence="7">
    <location>
        <begin position="1"/>
        <end position="22"/>
    </location>
</feature>
<dbReference type="OMA" id="GTLFYCQ"/>